<dbReference type="Pfam" id="PF00773">
    <property type="entry name" value="RNB"/>
    <property type="match status" value="1"/>
</dbReference>
<organism evidence="2 3">
    <name type="scientific">Microbacterium thalassium</name>
    <dbReference type="NCBI Taxonomy" id="362649"/>
    <lineage>
        <taxon>Bacteria</taxon>
        <taxon>Bacillati</taxon>
        <taxon>Actinomycetota</taxon>
        <taxon>Actinomycetes</taxon>
        <taxon>Micrococcales</taxon>
        <taxon>Microbacteriaceae</taxon>
        <taxon>Microbacterium</taxon>
    </lineage>
</organism>
<dbReference type="Proteomes" id="UP000537775">
    <property type="component" value="Unassembled WGS sequence"/>
</dbReference>
<dbReference type="EMBL" id="JACHML010000001">
    <property type="protein sequence ID" value="MBB6391456.1"/>
    <property type="molecule type" value="Genomic_DNA"/>
</dbReference>
<keyword evidence="3" id="KW-1185">Reference proteome</keyword>
<reference evidence="2 3" key="1">
    <citation type="submission" date="2020-08" db="EMBL/GenBank/DDBJ databases">
        <title>Sequencing the genomes of 1000 actinobacteria strains.</title>
        <authorList>
            <person name="Klenk H.-P."/>
        </authorList>
    </citation>
    <scope>NUCLEOTIDE SEQUENCE [LARGE SCALE GENOMIC DNA]</scope>
    <source>
        <strain evidence="2 3">DSM 12511</strain>
    </source>
</reference>
<name>A0A7X0KUS1_9MICO</name>
<dbReference type="RefSeq" id="WP_184750620.1">
    <property type="nucleotide sequence ID" value="NZ_BAAAJR010000007.1"/>
</dbReference>
<accession>A0A7X0KUS1</accession>
<dbReference type="InterPro" id="IPR050180">
    <property type="entry name" value="RNR_Ribonuclease"/>
</dbReference>
<evidence type="ECO:0000313" key="2">
    <source>
        <dbReference type="EMBL" id="MBB6391456.1"/>
    </source>
</evidence>
<gene>
    <name evidence="2" type="ORF">HD594_001769</name>
</gene>
<evidence type="ECO:0000259" key="1">
    <source>
        <dbReference type="SMART" id="SM00955"/>
    </source>
</evidence>
<sequence length="481" mass="51414">MPARRPRLVSVASEELEQAFAELRRTLSLPGDYPAAAVAEAEHAARTVPVDPAASGLADLRDIEFLTIDPEGSTDLDQALHLERSPDGGAVLHYAIADIPAFVEPDGELDAETRRRGQTLYAADGSIPLHPHVLGQDAASLLPGLDRRAYVWRFALDDGARPLATTLTRAVIRSRRQWSYAEAQAAFDDGSAPPSITELSWFGHARRERESERGGASLNIPEVEIEVEDGGYRLRHRAIRPIEAWNAQVSLLTGMAAARIMLDGGVGILRTMPAADADDIAAFRAKTIAIGIPWRFDVPYGDYLGSLPGADAGALAIKDAAGALFRGAGYVAFDGEPPADPVQAAVGAPYAHTTAPIRRLIDRWSLVICEALANGREVPAWARESLPQLPKLMGRAIERANRLENESVDRVEAAVLKGHEGEIFRGTVLREHGDGARVQLSRPPSAITVPGLEAPPGTAVRVRLTSADVGAGEVAFAPVGT</sequence>
<evidence type="ECO:0000313" key="3">
    <source>
        <dbReference type="Proteomes" id="UP000537775"/>
    </source>
</evidence>
<dbReference type="AlphaFoldDB" id="A0A7X0KUS1"/>
<dbReference type="PANTHER" id="PTHR23355:SF9">
    <property type="entry name" value="DIS3-LIKE EXONUCLEASE 2"/>
    <property type="match status" value="1"/>
</dbReference>
<dbReference type="GO" id="GO:0003723">
    <property type="term" value="F:RNA binding"/>
    <property type="evidence" value="ECO:0007669"/>
    <property type="project" value="InterPro"/>
</dbReference>
<dbReference type="InterPro" id="IPR040596">
    <property type="entry name" value="RNase_II_C_S1"/>
</dbReference>
<dbReference type="PANTHER" id="PTHR23355">
    <property type="entry name" value="RIBONUCLEASE"/>
    <property type="match status" value="1"/>
</dbReference>
<comment type="caution">
    <text evidence="2">The sequence shown here is derived from an EMBL/GenBank/DDBJ whole genome shotgun (WGS) entry which is preliminary data.</text>
</comment>
<dbReference type="GO" id="GO:0006402">
    <property type="term" value="P:mRNA catabolic process"/>
    <property type="evidence" value="ECO:0007669"/>
    <property type="project" value="TreeGrafter"/>
</dbReference>
<dbReference type="GO" id="GO:0000175">
    <property type="term" value="F:3'-5'-RNA exonuclease activity"/>
    <property type="evidence" value="ECO:0007669"/>
    <property type="project" value="TreeGrafter"/>
</dbReference>
<dbReference type="SMART" id="SM00955">
    <property type="entry name" value="RNB"/>
    <property type="match status" value="1"/>
</dbReference>
<proteinExistence type="predicted"/>
<dbReference type="InterPro" id="IPR001900">
    <property type="entry name" value="RNase_II/R"/>
</dbReference>
<dbReference type="SUPFAM" id="SSF50249">
    <property type="entry name" value="Nucleic acid-binding proteins"/>
    <property type="match status" value="1"/>
</dbReference>
<feature type="domain" description="RNB" evidence="1">
    <location>
        <begin position="57"/>
        <end position="375"/>
    </location>
</feature>
<dbReference type="InterPro" id="IPR012340">
    <property type="entry name" value="NA-bd_OB-fold"/>
</dbReference>
<dbReference type="Pfam" id="PF18614">
    <property type="entry name" value="RNase_II_C_S1"/>
    <property type="match status" value="1"/>
</dbReference>
<protein>
    <submittedName>
        <fullName evidence="2">Exoribonuclease R</fullName>
    </submittedName>
</protein>